<protein>
    <submittedName>
        <fullName evidence="2">Uncharacterized protein</fullName>
    </submittedName>
</protein>
<dbReference type="RefSeq" id="WP_189875828.1">
    <property type="nucleotide sequence ID" value="NZ_BMWA01000018.1"/>
</dbReference>
<proteinExistence type="predicted"/>
<gene>
    <name evidence="2" type="ORF">ACFQMH_23325</name>
</gene>
<name>A0ABW2E3N7_9ACTN</name>
<evidence type="ECO:0000313" key="2">
    <source>
        <dbReference type="EMBL" id="MFC7014588.1"/>
    </source>
</evidence>
<sequence length="161" mass="16749">MDPVLNVPTLNLPAPGELALGPGTPNTQAGIVSRLNLGPAGGPPTPAVLNDPRGVQGITDFLTLPSALNTPNPPQQPQDQATLTPLTANTPDFTQPQAELQQPQAEQPTTEEPVTEAPVTEEPAVEEPVTEAPVTQEPAVEEPVTEAPVTQEPAVEEPTTE</sequence>
<organism evidence="2 3">
    <name type="scientific">Streptomyces viridiviolaceus</name>
    <dbReference type="NCBI Taxonomy" id="68282"/>
    <lineage>
        <taxon>Bacteria</taxon>
        <taxon>Bacillati</taxon>
        <taxon>Actinomycetota</taxon>
        <taxon>Actinomycetes</taxon>
        <taxon>Kitasatosporales</taxon>
        <taxon>Streptomycetaceae</taxon>
        <taxon>Streptomyces</taxon>
    </lineage>
</organism>
<dbReference type="Proteomes" id="UP001596409">
    <property type="component" value="Unassembled WGS sequence"/>
</dbReference>
<feature type="compositionally biased region" description="Low complexity" evidence="1">
    <location>
        <begin position="94"/>
        <end position="122"/>
    </location>
</feature>
<evidence type="ECO:0000256" key="1">
    <source>
        <dbReference type="SAM" id="MobiDB-lite"/>
    </source>
</evidence>
<comment type="caution">
    <text evidence="2">The sequence shown here is derived from an EMBL/GenBank/DDBJ whole genome shotgun (WGS) entry which is preliminary data.</text>
</comment>
<reference evidence="3" key="1">
    <citation type="journal article" date="2019" name="Int. J. Syst. Evol. Microbiol.">
        <title>The Global Catalogue of Microorganisms (GCM) 10K type strain sequencing project: providing services to taxonomists for standard genome sequencing and annotation.</title>
        <authorList>
            <consortium name="The Broad Institute Genomics Platform"/>
            <consortium name="The Broad Institute Genome Sequencing Center for Infectious Disease"/>
            <person name="Wu L."/>
            <person name="Ma J."/>
        </authorList>
    </citation>
    <scope>NUCLEOTIDE SEQUENCE [LARGE SCALE GENOMIC DNA]</scope>
    <source>
        <strain evidence="3">JCM 4855</strain>
    </source>
</reference>
<feature type="compositionally biased region" description="Polar residues" evidence="1">
    <location>
        <begin position="81"/>
        <end position="93"/>
    </location>
</feature>
<feature type="region of interest" description="Disordered" evidence="1">
    <location>
        <begin position="65"/>
        <end position="161"/>
    </location>
</feature>
<accession>A0ABW2E3N7</accession>
<keyword evidence="3" id="KW-1185">Reference proteome</keyword>
<evidence type="ECO:0000313" key="3">
    <source>
        <dbReference type="Proteomes" id="UP001596409"/>
    </source>
</evidence>
<dbReference type="EMBL" id="JBHSYM010000049">
    <property type="protein sequence ID" value="MFC7014588.1"/>
    <property type="molecule type" value="Genomic_DNA"/>
</dbReference>